<comment type="caution">
    <text evidence="1">The sequence shown here is derived from an EMBL/GenBank/DDBJ whole genome shotgun (WGS) entry which is preliminary data.</text>
</comment>
<reference evidence="1 2" key="1">
    <citation type="submission" date="2018-12" db="EMBL/GenBank/DDBJ databases">
        <title>Flavobacterium sp. nov., isolated from glacier ice.</title>
        <authorList>
            <person name="Liu Q."/>
            <person name="Xin Y.-H."/>
        </authorList>
    </citation>
    <scope>NUCLEOTIDE SEQUENCE [LARGE SCALE GENOMIC DNA]</scope>
    <source>
        <strain evidence="1 2">RB1N8</strain>
    </source>
</reference>
<sequence>MKHFLIYILLFNLGLHCSAQSFQVLITGKSILETKTIDSLKYNPKHTNTKSIEIELNRLSEDLSRIGYIDNITGPPIQINDSSYLAKIHLGEKIKAIHIYIGSNKKPNLPILLKEEEEEDTIILPYPEIDFYLRKKIQELEQNGFALAKLKLTNIKRINAVLYANLKIETDKKRILNAITINYEDTNSTTKFPSGHFAQLNRKYKTSIFNQKVLDQIYTDFENFGFISQIKYPEILFTKDTTKVYVYLQKRKSNTFDGFIGFSNNENQKITLNGYLDVQLQNILGTGEQLSVYWKSDGNDQKTFKASVELPYLLKTPIGLKAQIQLFRQDTTFQNTKTAIDLSYFINYNTRFYLGYQKTESSAIQNLNNNPISDFNNSFLTSSFNYIKLNAANSIFSIKSSLTLQSGIGSRVLYTLSENTTKSNQFFINIQGVHNFNLNKKNSIYVNSLNYYLQSNNYVTNELYRFGGFNSVRGFAENSLQAYLMTSLLTEYRYIVSPNLYVHSILDYSIYKDKSAIDQQDKKENLIGIGMGLGLLTKNGLFKLALASGSTTNQPIEINNTIVHISYNVTF</sequence>
<keyword evidence="2" id="KW-1185">Reference proteome</keyword>
<dbReference type="AlphaFoldDB" id="A0A432CPE8"/>
<evidence type="ECO:0000313" key="1">
    <source>
        <dbReference type="EMBL" id="RTZ06443.1"/>
    </source>
</evidence>
<dbReference type="Proteomes" id="UP000280825">
    <property type="component" value="Unassembled WGS sequence"/>
</dbReference>
<organism evidence="1 2">
    <name type="scientific">Flavobacterium bomense</name>
    <dbReference type="NCBI Taxonomy" id="2497483"/>
    <lineage>
        <taxon>Bacteria</taxon>
        <taxon>Pseudomonadati</taxon>
        <taxon>Bacteroidota</taxon>
        <taxon>Flavobacteriia</taxon>
        <taxon>Flavobacteriales</taxon>
        <taxon>Flavobacteriaceae</taxon>
        <taxon>Flavobacterium</taxon>
    </lineage>
</organism>
<accession>A0A432CPE8</accession>
<protein>
    <recommendedName>
        <fullName evidence="3">Bacterial surface antigen (D15) domain-containing protein</fullName>
    </recommendedName>
</protein>
<evidence type="ECO:0008006" key="3">
    <source>
        <dbReference type="Google" id="ProtNLM"/>
    </source>
</evidence>
<evidence type="ECO:0000313" key="2">
    <source>
        <dbReference type="Proteomes" id="UP000280825"/>
    </source>
</evidence>
<dbReference type="Gene3D" id="2.40.160.50">
    <property type="entry name" value="membrane protein fhac: a member of the omp85/tpsb transporter family"/>
    <property type="match status" value="1"/>
</dbReference>
<dbReference type="EMBL" id="RYDJ01000003">
    <property type="protein sequence ID" value="RTZ06443.1"/>
    <property type="molecule type" value="Genomic_DNA"/>
</dbReference>
<gene>
    <name evidence="1" type="ORF">EKL98_04145</name>
</gene>
<name>A0A432CPE8_9FLAO</name>
<proteinExistence type="predicted"/>